<name>A0ABW2SJR7_9ACTO</name>
<feature type="transmembrane region" description="Helical" evidence="1">
    <location>
        <begin position="17"/>
        <end position="40"/>
    </location>
</feature>
<evidence type="ECO:0000256" key="1">
    <source>
        <dbReference type="SAM" id="Phobius"/>
    </source>
</evidence>
<organism evidence="2 3">
    <name type="scientific">Schaalia naturae</name>
    <dbReference type="NCBI Taxonomy" id="635203"/>
    <lineage>
        <taxon>Bacteria</taxon>
        <taxon>Bacillati</taxon>
        <taxon>Actinomycetota</taxon>
        <taxon>Actinomycetes</taxon>
        <taxon>Actinomycetales</taxon>
        <taxon>Actinomycetaceae</taxon>
        <taxon>Schaalia</taxon>
    </lineage>
</organism>
<dbReference type="Pfam" id="PF07907">
    <property type="entry name" value="YibE_F"/>
    <property type="match status" value="1"/>
</dbReference>
<protein>
    <submittedName>
        <fullName evidence="2">YibE/F family protein</fullName>
    </submittedName>
</protein>
<dbReference type="InterPro" id="IPR012507">
    <property type="entry name" value="YibE_F"/>
</dbReference>
<accession>A0ABW2SJR7</accession>
<sequence>MSHSHGHRGPAPASRTVVVGLSIVMVALFAATLVALALLWPRAADLPERRSFFAEGTREVGGTVLSIEDRGDVQGGENATVRVSLDGTDEQADVQLGAALVTDDIVGARMRLVEVPAAEGSSPQGAAYMFMDFHRGVPLIVLGVALAVVVIAVARLKGLAALVGLAGALALLWFFTLPALLAGRPSVAVALTTAGAVLFIVVYLAHGISVKSSTALLGTFAGIAVVTALAAWAIPASHLLAAGNEEMTQLAFYARNVDLRGVLLCGMVLGGVGVLNDVTITQASSVWELRAAAPEDTRWSIFARAMRIGRDHIASTVYTIAFAYVGGALGLLMLASTLDRGLAELVTFDDIAHELVGIAVASIGLVLAIPLTTAIAAALVGRPRH</sequence>
<dbReference type="EMBL" id="JBHTEF010000001">
    <property type="protein sequence ID" value="MFC7579823.1"/>
    <property type="molecule type" value="Genomic_DNA"/>
</dbReference>
<feature type="transmembrane region" description="Helical" evidence="1">
    <location>
        <begin position="214"/>
        <end position="234"/>
    </location>
</feature>
<feature type="transmembrane region" description="Helical" evidence="1">
    <location>
        <begin position="355"/>
        <end position="380"/>
    </location>
</feature>
<feature type="transmembrane region" description="Helical" evidence="1">
    <location>
        <begin position="160"/>
        <end position="181"/>
    </location>
</feature>
<keyword evidence="1" id="KW-0472">Membrane</keyword>
<keyword evidence="1" id="KW-0812">Transmembrane</keyword>
<feature type="transmembrane region" description="Helical" evidence="1">
    <location>
        <begin position="136"/>
        <end position="154"/>
    </location>
</feature>
<feature type="transmembrane region" description="Helical" evidence="1">
    <location>
        <begin position="188"/>
        <end position="208"/>
    </location>
</feature>
<evidence type="ECO:0000313" key="2">
    <source>
        <dbReference type="EMBL" id="MFC7579823.1"/>
    </source>
</evidence>
<comment type="caution">
    <text evidence="2">The sequence shown here is derived from an EMBL/GenBank/DDBJ whole genome shotgun (WGS) entry which is preliminary data.</text>
</comment>
<dbReference type="PANTHER" id="PTHR41771:SF1">
    <property type="entry name" value="MEMBRANE PROTEIN"/>
    <property type="match status" value="1"/>
</dbReference>
<proteinExistence type="predicted"/>
<keyword evidence="1" id="KW-1133">Transmembrane helix</keyword>
<evidence type="ECO:0000313" key="3">
    <source>
        <dbReference type="Proteomes" id="UP001596527"/>
    </source>
</evidence>
<gene>
    <name evidence="2" type="ORF">ACFQWG_01075</name>
</gene>
<dbReference type="PANTHER" id="PTHR41771">
    <property type="entry name" value="MEMBRANE PROTEIN-RELATED"/>
    <property type="match status" value="1"/>
</dbReference>
<reference evidence="3" key="1">
    <citation type="journal article" date="2019" name="Int. J. Syst. Evol. Microbiol.">
        <title>The Global Catalogue of Microorganisms (GCM) 10K type strain sequencing project: providing services to taxonomists for standard genome sequencing and annotation.</title>
        <authorList>
            <consortium name="The Broad Institute Genomics Platform"/>
            <consortium name="The Broad Institute Genome Sequencing Center for Infectious Disease"/>
            <person name="Wu L."/>
            <person name="Ma J."/>
        </authorList>
    </citation>
    <scope>NUCLEOTIDE SEQUENCE [LARGE SCALE GENOMIC DNA]</scope>
    <source>
        <strain evidence="3">CCUG 56698</strain>
    </source>
</reference>
<keyword evidence="3" id="KW-1185">Reference proteome</keyword>
<dbReference type="Proteomes" id="UP001596527">
    <property type="component" value="Unassembled WGS sequence"/>
</dbReference>
<feature type="transmembrane region" description="Helical" evidence="1">
    <location>
        <begin position="313"/>
        <end position="335"/>
    </location>
</feature>
<dbReference type="RefSeq" id="WP_380971337.1">
    <property type="nucleotide sequence ID" value="NZ_JBHTEF010000001.1"/>
</dbReference>